<accession>A0A553R7X1</accession>
<gene>
    <name evidence="1" type="ORF">DNTS_014166</name>
</gene>
<evidence type="ECO:0000313" key="1">
    <source>
        <dbReference type="EMBL" id="TRY98282.1"/>
    </source>
</evidence>
<organism evidence="1 2">
    <name type="scientific">Danionella cerebrum</name>
    <dbReference type="NCBI Taxonomy" id="2873325"/>
    <lineage>
        <taxon>Eukaryota</taxon>
        <taxon>Metazoa</taxon>
        <taxon>Chordata</taxon>
        <taxon>Craniata</taxon>
        <taxon>Vertebrata</taxon>
        <taxon>Euteleostomi</taxon>
        <taxon>Actinopterygii</taxon>
        <taxon>Neopterygii</taxon>
        <taxon>Teleostei</taxon>
        <taxon>Ostariophysi</taxon>
        <taxon>Cypriniformes</taxon>
        <taxon>Danionidae</taxon>
        <taxon>Danioninae</taxon>
        <taxon>Danionella</taxon>
    </lineage>
</organism>
<proteinExistence type="predicted"/>
<feature type="non-terminal residue" evidence="1">
    <location>
        <position position="1"/>
    </location>
</feature>
<evidence type="ECO:0000313" key="2">
    <source>
        <dbReference type="Proteomes" id="UP000316079"/>
    </source>
</evidence>
<sequence length="72" mass="8225">AEESCREQRSRCEVNVLNRDQLVLAPPSLLRSFREEWRLICTTDNVKNLSASLGHAGKENFPNNNPRTDITN</sequence>
<dbReference type="AlphaFoldDB" id="A0A553R7X1"/>
<keyword evidence="2" id="KW-1185">Reference proteome</keyword>
<name>A0A553R7X1_9TELE</name>
<reference evidence="1 2" key="1">
    <citation type="journal article" date="2019" name="Sci. Data">
        <title>Hybrid genome assembly and annotation of Danionella translucida.</title>
        <authorList>
            <person name="Kadobianskyi M."/>
            <person name="Schulze L."/>
            <person name="Schuelke M."/>
            <person name="Judkewitz B."/>
        </authorList>
    </citation>
    <scope>NUCLEOTIDE SEQUENCE [LARGE SCALE GENOMIC DNA]</scope>
    <source>
        <strain evidence="1 2">Bolton</strain>
    </source>
</reference>
<dbReference type="Proteomes" id="UP000316079">
    <property type="component" value="Unassembled WGS sequence"/>
</dbReference>
<comment type="caution">
    <text evidence="1">The sequence shown here is derived from an EMBL/GenBank/DDBJ whole genome shotgun (WGS) entry which is preliminary data.</text>
</comment>
<dbReference type="EMBL" id="SRMA01025179">
    <property type="protein sequence ID" value="TRY98282.1"/>
    <property type="molecule type" value="Genomic_DNA"/>
</dbReference>
<protein>
    <submittedName>
        <fullName evidence="1">Uncharacterized protein</fullName>
    </submittedName>
</protein>